<dbReference type="InterPro" id="IPR036291">
    <property type="entry name" value="NAD(P)-bd_dom_sf"/>
</dbReference>
<reference evidence="3" key="2">
    <citation type="submission" date="2020-09" db="EMBL/GenBank/DDBJ databases">
        <title>Reference genome assembly for Australian Ascochyta lentis isolate Al4.</title>
        <authorList>
            <person name="Lee R.C."/>
            <person name="Farfan-Caceres L.M."/>
            <person name="Debler J.W."/>
            <person name="Williams A.H."/>
            <person name="Henares B.M."/>
        </authorList>
    </citation>
    <scope>NUCLEOTIDE SEQUENCE</scope>
    <source>
        <strain evidence="3">Al4</strain>
    </source>
</reference>
<dbReference type="PANTHER" id="PTHR43669:SF3">
    <property type="entry name" value="ALCOHOL DEHYDROGENASE, PUTATIVE (AFU_ORTHOLOGUE AFUA_3G03445)-RELATED"/>
    <property type="match status" value="1"/>
</dbReference>
<dbReference type="Pfam" id="PF13561">
    <property type="entry name" value="adh_short_C2"/>
    <property type="match status" value="1"/>
</dbReference>
<protein>
    <submittedName>
        <fullName evidence="3">Uncharacterized protein</fullName>
    </submittedName>
</protein>
<accession>A0A8H7IUG8</accession>
<dbReference type="Proteomes" id="UP000651452">
    <property type="component" value="Unassembled WGS sequence"/>
</dbReference>
<comment type="similarity">
    <text evidence="1">Belongs to the short-chain dehydrogenases/reductases (SDR) family.</text>
</comment>
<sequence>MDVPGSALITGAGSRSGIGTASALAFAQEGTADIALLDIAASSLSATKPSIEQLSLPQACQVLTYTLDIADEAEVPRAVNDAALVFGQLDYVVNAVGMASKHAGGAAFANTVDWERVWMLISMGRSTYCALRRLWCCCRSLFALRLMGARCSAVLLSISRRFRASWGLLSVRRILRLNMLLLG</sequence>
<comment type="caution">
    <text evidence="3">The sequence shown here is derived from an EMBL/GenBank/DDBJ whole genome shotgun (WGS) entry which is preliminary data.</text>
</comment>
<proteinExistence type="inferred from homology"/>
<dbReference type="GO" id="GO:0016491">
    <property type="term" value="F:oxidoreductase activity"/>
    <property type="evidence" value="ECO:0007669"/>
    <property type="project" value="UniProtKB-KW"/>
</dbReference>
<keyword evidence="2" id="KW-0560">Oxidoreductase</keyword>
<evidence type="ECO:0000313" key="4">
    <source>
        <dbReference type="Proteomes" id="UP000651452"/>
    </source>
</evidence>
<dbReference type="SUPFAM" id="SSF51735">
    <property type="entry name" value="NAD(P)-binding Rossmann-fold domains"/>
    <property type="match status" value="1"/>
</dbReference>
<dbReference type="EMBL" id="RZGK01000022">
    <property type="protein sequence ID" value="KAF9690860.1"/>
    <property type="molecule type" value="Genomic_DNA"/>
</dbReference>
<dbReference type="AlphaFoldDB" id="A0A8H7IUG8"/>
<dbReference type="CDD" id="cd05233">
    <property type="entry name" value="SDR_c"/>
    <property type="match status" value="1"/>
</dbReference>
<evidence type="ECO:0000256" key="2">
    <source>
        <dbReference type="ARBA" id="ARBA00023002"/>
    </source>
</evidence>
<evidence type="ECO:0000313" key="3">
    <source>
        <dbReference type="EMBL" id="KAF9690860.1"/>
    </source>
</evidence>
<evidence type="ECO:0000256" key="1">
    <source>
        <dbReference type="ARBA" id="ARBA00006484"/>
    </source>
</evidence>
<keyword evidence="4" id="KW-1185">Reference proteome</keyword>
<gene>
    <name evidence="3" type="ORF">EKO04_011124</name>
</gene>
<organism evidence="3 4">
    <name type="scientific">Ascochyta lentis</name>
    <dbReference type="NCBI Taxonomy" id="205686"/>
    <lineage>
        <taxon>Eukaryota</taxon>
        <taxon>Fungi</taxon>
        <taxon>Dikarya</taxon>
        <taxon>Ascomycota</taxon>
        <taxon>Pezizomycotina</taxon>
        <taxon>Dothideomycetes</taxon>
        <taxon>Pleosporomycetidae</taxon>
        <taxon>Pleosporales</taxon>
        <taxon>Pleosporineae</taxon>
        <taxon>Didymellaceae</taxon>
        <taxon>Ascochyta</taxon>
    </lineage>
</organism>
<name>A0A8H7IUG8_9PLEO</name>
<dbReference type="InterPro" id="IPR002347">
    <property type="entry name" value="SDR_fam"/>
</dbReference>
<reference evidence="3" key="1">
    <citation type="submission" date="2018-12" db="EMBL/GenBank/DDBJ databases">
        <authorList>
            <person name="Syme R.A."/>
            <person name="Farfan-Caceres L."/>
            <person name="Lichtenzveig J."/>
        </authorList>
    </citation>
    <scope>NUCLEOTIDE SEQUENCE</scope>
    <source>
        <strain evidence="3">Al4</strain>
    </source>
</reference>
<dbReference type="Gene3D" id="3.40.50.720">
    <property type="entry name" value="NAD(P)-binding Rossmann-like Domain"/>
    <property type="match status" value="1"/>
</dbReference>
<dbReference type="PANTHER" id="PTHR43669">
    <property type="entry name" value="5-KETO-D-GLUCONATE 5-REDUCTASE"/>
    <property type="match status" value="1"/>
</dbReference>
<dbReference type="OrthoDB" id="5840532at2759"/>